<evidence type="ECO:0000313" key="1">
    <source>
        <dbReference type="EMBL" id="AAL63155.1"/>
    </source>
</evidence>
<dbReference type="InterPro" id="IPR012490">
    <property type="entry name" value="PaRep2a"/>
</dbReference>
<reference evidence="1 2" key="1">
    <citation type="journal article" date="2002" name="Proc. Natl. Acad. Sci. U.S.A.">
        <title>Genome sequence of the hyperthermophilic crenarchaeon Pyrobaculum aerophilum.</title>
        <authorList>
            <person name="Fitz-Gibbon S.T."/>
            <person name="Ladner H."/>
            <person name="Kim U.J."/>
            <person name="Stetter K.O."/>
            <person name="Simon M.I."/>
            <person name="Miller J.H."/>
        </authorList>
    </citation>
    <scope>NUCLEOTIDE SEQUENCE [LARGE SCALE GENOMIC DNA]</scope>
    <source>
        <strain evidence="2">ATCC 51768 / DSM 7523 / JCM 9630 / CIP 104966 / NBRC 100827 / IM2</strain>
    </source>
</reference>
<gene>
    <name evidence="1" type="ordered locus">PAE0955</name>
</gene>
<dbReference type="RefSeq" id="WP_011007627.1">
    <property type="nucleotide sequence ID" value="NC_003364.1"/>
</dbReference>
<dbReference type="GeneID" id="1465390"/>
<dbReference type="AlphaFoldDB" id="Q8ZY41"/>
<dbReference type="EnsemblBacteria" id="AAL63155">
    <property type="protein sequence ID" value="AAL63155"/>
    <property type="gene ID" value="PAE0955"/>
</dbReference>
<dbReference type="EMBL" id="AE009441">
    <property type="protein sequence ID" value="AAL63155.1"/>
    <property type="molecule type" value="Genomic_DNA"/>
</dbReference>
<dbReference type="HOGENOM" id="CLU_220400_0_0_2"/>
<keyword evidence="2" id="KW-1185">Reference proteome</keyword>
<organism evidence="1 2">
    <name type="scientific">Pyrobaculum aerophilum (strain ATCC 51768 / DSM 7523 / JCM 9630 / CIP 104966 / NBRC 100827 / IM2)</name>
    <dbReference type="NCBI Taxonomy" id="178306"/>
    <lineage>
        <taxon>Archaea</taxon>
        <taxon>Thermoproteota</taxon>
        <taxon>Thermoprotei</taxon>
        <taxon>Thermoproteales</taxon>
        <taxon>Thermoproteaceae</taxon>
        <taxon>Pyrobaculum</taxon>
    </lineage>
</organism>
<dbReference type="KEGG" id="pai:PAE0955"/>
<dbReference type="InParanoid" id="Q8ZY41"/>
<dbReference type="Proteomes" id="UP000002439">
    <property type="component" value="Chromosome"/>
</dbReference>
<dbReference type="Pfam" id="PF07903">
    <property type="entry name" value="PaRep2a"/>
    <property type="match status" value="1"/>
</dbReference>
<name>Q8ZY41_PYRAE</name>
<protein>
    <submittedName>
        <fullName evidence="1">PaREP2a</fullName>
    </submittedName>
</protein>
<sequence length="36" mass="4382">MAEYGEKYAEPLISEYSLRRAFWWEGEWRGRQCPVS</sequence>
<evidence type="ECO:0000313" key="2">
    <source>
        <dbReference type="Proteomes" id="UP000002439"/>
    </source>
</evidence>
<proteinExistence type="predicted"/>
<accession>Q8ZY41</accession>